<keyword evidence="13" id="KW-0812">Transmembrane</keyword>
<evidence type="ECO:0000256" key="2">
    <source>
        <dbReference type="ARBA" id="ARBA00004174"/>
    </source>
</evidence>
<keyword evidence="7" id="KW-0256">Endoplasmic reticulum</keyword>
<gene>
    <name evidence="14" type="ORF">TMSB3V08_LOCUS6667</name>
</gene>
<evidence type="ECO:0000256" key="4">
    <source>
        <dbReference type="ARBA" id="ARBA00010617"/>
    </source>
</evidence>
<dbReference type="GO" id="GO:0005789">
    <property type="term" value="C:endoplasmic reticulum membrane"/>
    <property type="evidence" value="ECO:0007669"/>
    <property type="project" value="UniProtKB-SubCell"/>
</dbReference>
<dbReference type="SUPFAM" id="SSF48264">
    <property type="entry name" value="Cytochrome P450"/>
    <property type="match status" value="1"/>
</dbReference>
<keyword evidence="12 13" id="KW-0472">Membrane</keyword>
<keyword evidence="6" id="KW-0479">Metal-binding</keyword>
<keyword evidence="13" id="KW-1133">Transmembrane helix</keyword>
<evidence type="ECO:0000256" key="13">
    <source>
        <dbReference type="SAM" id="Phobius"/>
    </source>
</evidence>
<dbReference type="CDD" id="cd11056">
    <property type="entry name" value="CYP6-like"/>
    <property type="match status" value="1"/>
</dbReference>
<evidence type="ECO:0000256" key="10">
    <source>
        <dbReference type="ARBA" id="ARBA00023004"/>
    </source>
</evidence>
<keyword evidence="5" id="KW-0349">Heme</keyword>
<dbReference type="InterPro" id="IPR036396">
    <property type="entry name" value="Cyt_P450_sf"/>
</dbReference>
<dbReference type="FunFam" id="1.10.630.10:FF:000182">
    <property type="entry name" value="Cytochrome P450 3A4"/>
    <property type="match status" value="1"/>
</dbReference>
<evidence type="ECO:0000256" key="9">
    <source>
        <dbReference type="ARBA" id="ARBA00023002"/>
    </source>
</evidence>
<dbReference type="GO" id="GO:0020037">
    <property type="term" value="F:heme binding"/>
    <property type="evidence" value="ECO:0007669"/>
    <property type="project" value="InterPro"/>
</dbReference>
<comment type="cofactor">
    <cofactor evidence="1">
        <name>heme</name>
        <dbReference type="ChEBI" id="CHEBI:30413"/>
    </cofactor>
</comment>
<dbReference type="Pfam" id="PF00067">
    <property type="entry name" value="p450"/>
    <property type="match status" value="1"/>
</dbReference>
<evidence type="ECO:0000256" key="3">
    <source>
        <dbReference type="ARBA" id="ARBA00004406"/>
    </source>
</evidence>
<dbReference type="GO" id="GO:0004497">
    <property type="term" value="F:monooxygenase activity"/>
    <property type="evidence" value="ECO:0007669"/>
    <property type="project" value="UniProtKB-KW"/>
</dbReference>
<keyword evidence="8" id="KW-0492">Microsome</keyword>
<dbReference type="Gene3D" id="1.10.630.10">
    <property type="entry name" value="Cytochrome P450"/>
    <property type="match status" value="2"/>
</dbReference>
<comment type="similarity">
    <text evidence="4">Belongs to the cytochrome P450 family.</text>
</comment>
<dbReference type="InterPro" id="IPR001128">
    <property type="entry name" value="Cyt_P450"/>
</dbReference>
<dbReference type="InterPro" id="IPR050476">
    <property type="entry name" value="Insect_CytP450_Detox"/>
</dbReference>
<keyword evidence="10" id="KW-0408">Iron</keyword>
<dbReference type="PANTHER" id="PTHR24292:SF54">
    <property type="entry name" value="CYP9F3-RELATED"/>
    <property type="match status" value="1"/>
</dbReference>
<dbReference type="GO" id="GO:0016705">
    <property type="term" value="F:oxidoreductase activity, acting on paired donors, with incorporation or reduction of molecular oxygen"/>
    <property type="evidence" value="ECO:0007669"/>
    <property type="project" value="InterPro"/>
</dbReference>
<dbReference type="InterPro" id="IPR002402">
    <property type="entry name" value="Cyt_P450_E_grp-II"/>
</dbReference>
<comment type="subcellular location">
    <subcellularLocation>
        <location evidence="3">Endoplasmic reticulum membrane</location>
        <topology evidence="3">Peripheral membrane protein</topology>
    </subcellularLocation>
    <subcellularLocation>
        <location evidence="2">Microsome membrane</location>
        <topology evidence="2">Peripheral membrane protein</topology>
    </subcellularLocation>
</comment>
<dbReference type="PRINTS" id="PR00385">
    <property type="entry name" value="P450"/>
</dbReference>
<keyword evidence="11" id="KW-0503">Monooxygenase</keyword>
<evidence type="ECO:0000256" key="11">
    <source>
        <dbReference type="ARBA" id="ARBA00023033"/>
    </source>
</evidence>
<evidence type="ECO:0000256" key="8">
    <source>
        <dbReference type="ARBA" id="ARBA00022848"/>
    </source>
</evidence>
<evidence type="ECO:0000256" key="7">
    <source>
        <dbReference type="ARBA" id="ARBA00022824"/>
    </source>
</evidence>
<feature type="transmembrane region" description="Helical" evidence="13">
    <location>
        <begin position="310"/>
        <end position="332"/>
    </location>
</feature>
<evidence type="ECO:0000256" key="1">
    <source>
        <dbReference type="ARBA" id="ARBA00001971"/>
    </source>
</evidence>
<evidence type="ECO:0000256" key="6">
    <source>
        <dbReference type="ARBA" id="ARBA00022723"/>
    </source>
</evidence>
<accession>A0A7R9E9E2</accession>
<evidence type="ECO:0000313" key="14">
    <source>
        <dbReference type="EMBL" id="CAD7429892.1"/>
    </source>
</evidence>
<dbReference type="PRINTS" id="PR00464">
    <property type="entry name" value="EP450II"/>
</dbReference>
<name>A0A7R9E9E2_9NEOP</name>
<keyword evidence="9" id="KW-0560">Oxidoreductase</keyword>
<dbReference type="PANTHER" id="PTHR24292">
    <property type="entry name" value="CYTOCHROME P450"/>
    <property type="match status" value="1"/>
</dbReference>
<feature type="transmembrane region" description="Helical" evidence="13">
    <location>
        <begin position="6"/>
        <end position="26"/>
    </location>
</feature>
<sequence length="460" mass="52068">MGLLGLDLTSWGLVATFIILLLYFMGSRGHDFFSKRDVPYLRPLPILGNMGALVFRRKSFGELLESLYIEFKRHKVGGMFRFNQPVYVLCDPETIKQITVKDFDHFVDRSVPFPEDSEPLFMKSLIGLKGDKWKNMRSTLSPAFTSSKMKNMFLLVDECGNQLSQYLHDELKKQGGGTLGLEMKDLFTRYANDVIATAAFGIQCDSLKDNSNQFYVMGKEATISSAAKSLIFLGYLCAPKLMRMMGIPLLSRPVSKFFKGLIYDTLEVRQRQNIIRPDMIHLLLQARKAELKGQDGTTELSDEDIAAQAFLFFLAGFDTTSTLLCFITYLLALHGGIQDRLQAEIEQVLENSGGKTTYEDLHAMKYLDQVVSECLRLYPPAVVVDRECLRTYTIPGTHITLEKGMRFALMEVKLALVHLLHNFNLQTTSKTPIPLQITRKSLNMMVDGGFWIGIEPRTKA</sequence>
<organism evidence="14">
    <name type="scientific">Timema monikensis</name>
    <dbReference type="NCBI Taxonomy" id="170555"/>
    <lineage>
        <taxon>Eukaryota</taxon>
        <taxon>Metazoa</taxon>
        <taxon>Ecdysozoa</taxon>
        <taxon>Arthropoda</taxon>
        <taxon>Hexapoda</taxon>
        <taxon>Insecta</taxon>
        <taxon>Pterygota</taxon>
        <taxon>Neoptera</taxon>
        <taxon>Polyneoptera</taxon>
        <taxon>Phasmatodea</taxon>
        <taxon>Timematodea</taxon>
        <taxon>Timematoidea</taxon>
        <taxon>Timematidae</taxon>
        <taxon>Timema</taxon>
    </lineage>
</organism>
<reference evidence="14" key="1">
    <citation type="submission" date="2020-11" db="EMBL/GenBank/DDBJ databases">
        <authorList>
            <person name="Tran Van P."/>
        </authorList>
    </citation>
    <scope>NUCLEOTIDE SEQUENCE</scope>
</reference>
<evidence type="ECO:0000256" key="5">
    <source>
        <dbReference type="ARBA" id="ARBA00022617"/>
    </source>
</evidence>
<dbReference type="GO" id="GO:0005506">
    <property type="term" value="F:iron ion binding"/>
    <property type="evidence" value="ECO:0007669"/>
    <property type="project" value="InterPro"/>
</dbReference>
<proteinExistence type="inferred from homology"/>
<protein>
    <recommendedName>
        <fullName evidence="15">Cytochrome P450</fullName>
    </recommendedName>
</protein>
<dbReference type="AlphaFoldDB" id="A0A7R9E9E2"/>
<evidence type="ECO:0000256" key="12">
    <source>
        <dbReference type="ARBA" id="ARBA00023136"/>
    </source>
</evidence>
<evidence type="ECO:0008006" key="15">
    <source>
        <dbReference type="Google" id="ProtNLM"/>
    </source>
</evidence>
<dbReference type="EMBL" id="OB794253">
    <property type="protein sequence ID" value="CAD7429892.1"/>
    <property type="molecule type" value="Genomic_DNA"/>
</dbReference>